<reference evidence="2 3" key="1">
    <citation type="submission" date="2024-09" db="EMBL/GenBank/DDBJ databases">
        <authorList>
            <person name="Lee S.D."/>
        </authorList>
    </citation>
    <scope>NUCLEOTIDE SEQUENCE [LARGE SCALE GENOMIC DNA]</scope>
    <source>
        <strain evidence="2 3">N8-3</strain>
    </source>
</reference>
<evidence type="ECO:0000313" key="3">
    <source>
        <dbReference type="Proteomes" id="UP001592531"/>
    </source>
</evidence>
<evidence type="ECO:0000313" key="2">
    <source>
        <dbReference type="EMBL" id="MFC1417597.1"/>
    </source>
</evidence>
<evidence type="ECO:0000256" key="1">
    <source>
        <dbReference type="SAM" id="SignalP"/>
    </source>
</evidence>
<keyword evidence="3" id="KW-1185">Reference proteome</keyword>
<name>A0ABV6VV07_9ACTN</name>
<feature type="signal peptide" evidence="1">
    <location>
        <begin position="1"/>
        <end position="29"/>
    </location>
</feature>
<comment type="caution">
    <text evidence="2">The sequence shown here is derived from an EMBL/GenBank/DDBJ whole genome shotgun (WGS) entry which is preliminary data.</text>
</comment>
<organism evidence="2 3">
    <name type="scientific">Streptacidiphilus cavernicola</name>
    <dbReference type="NCBI Taxonomy" id="3342716"/>
    <lineage>
        <taxon>Bacteria</taxon>
        <taxon>Bacillati</taxon>
        <taxon>Actinomycetota</taxon>
        <taxon>Actinomycetes</taxon>
        <taxon>Kitasatosporales</taxon>
        <taxon>Streptomycetaceae</taxon>
        <taxon>Streptacidiphilus</taxon>
    </lineage>
</organism>
<sequence>MIKSRLVKMLLVGCTIPAAVVSLSSSSYAATGSVTWTNKWSGDILCTVQGTSGVTDCNLSNSQGAHWTDRQNSDGSWNEVDQWGRCLTTYWTTNVYVESCNSAANGTNNYERWDEISTATGWKLKNVATGYILDEKDTGGGAYHFYSNATDYGNSDSHQRFK</sequence>
<protein>
    <recommendedName>
        <fullName evidence="4">Ricin B lectin domain-containing protein</fullName>
    </recommendedName>
</protein>
<dbReference type="Proteomes" id="UP001592531">
    <property type="component" value="Unassembled WGS sequence"/>
</dbReference>
<gene>
    <name evidence="2" type="ORF">ACEZDE_13165</name>
</gene>
<feature type="chain" id="PRO_5046555607" description="Ricin B lectin domain-containing protein" evidence="1">
    <location>
        <begin position="30"/>
        <end position="162"/>
    </location>
</feature>
<dbReference type="EMBL" id="JBHFAB010000008">
    <property type="protein sequence ID" value="MFC1417597.1"/>
    <property type="molecule type" value="Genomic_DNA"/>
</dbReference>
<accession>A0ABV6VV07</accession>
<dbReference type="PROSITE" id="PS50231">
    <property type="entry name" value="RICIN_B_LECTIN"/>
    <property type="match status" value="1"/>
</dbReference>
<evidence type="ECO:0008006" key="4">
    <source>
        <dbReference type="Google" id="ProtNLM"/>
    </source>
</evidence>
<proteinExistence type="predicted"/>
<dbReference type="RefSeq" id="WP_380535846.1">
    <property type="nucleotide sequence ID" value="NZ_JBHFAB010000008.1"/>
</dbReference>
<keyword evidence="1" id="KW-0732">Signal</keyword>